<dbReference type="PANTHER" id="PTHR23041">
    <property type="entry name" value="RING FINGER DOMAIN-CONTAINING"/>
    <property type="match status" value="1"/>
</dbReference>
<dbReference type="InterPro" id="IPR017907">
    <property type="entry name" value="Znf_RING_CS"/>
</dbReference>
<evidence type="ECO:0000256" key="1">
    <source>
        <dbReference type="ARBA" id="ARBA00022723"/>
    </source>
</evidence>
<feature type="region of interest" description="Disordered" evidence="5">
    <location>
        <begin position="37"/>
        <end position="95"/>
    </location>
</feature>
<dbReference type="GO" id="GO:0045944">
    <property type="term" value="P:positive regulation of transcription by RNA polymerase II"/>
    <property type="evidence" value="ECO:0007669"/>
    <property type="project" value="TreeGrafter"/>
</dbReference>
<dbReference type="Pfam" id="PF13923">
    <property type="entry name" value="zf-C3HC4_2"/>
    <property type="match status" value="1"/>
</dbReference>
<dbReference type="EMBL" id="GBXI01002326">
    <property type="protein sequence ID" value="JAD11966.1"/>
    <property type="molecule type" value="Transcribed_RNA"/>
</dbReference>
<feature type="compositionally biased region" description="Low complexity" evidence="5">
    <location>
        <begin position="207"/>
        <end position="224"/>
    </location>
</feature>
<dbReference type="SUPFAM" id="SSF57850">
    <property type="entry name" value="RING/U-box"/>
    <property type="match status" value="1"/>
</dbReference>
<proteinExistence type="predicted"/>
<evidence type="ECO:0000256" key="5">
    <source>
        <dbReference type="SAM" id="MobiDB-lite"/>
    </source>
</evidence>
<dbReference type="InterPro" id="IPR047134">
    <property type="entry name" value="RNF4"/>
</dbReference>
<dbReference type="GO" id="GO:0016874">
    <property type="term" value="F:ligase activity"/>
    <property type="evidence" value="ECO:0007669"/>
    <property type="project" value="UniProtKB-KW"/>
</dbReference>
<keyword evidence="2 4" id="KW-0863">Zinc-finger</keyword>
<dbReference type="SMART" id="SM00184">
    <property type="entry name" value="RING"/>
    <property type="match status" value="1"/>
</dbReference>
<feature type="domain" description="RING-type" evidence="6">
    <location>
        <begin position="312"/>
        <end position="352"/>
    </location>
</feature>
<evidence type="ECO:0000256" key="4">
    <source>
        <dbReference type="PROSITE-ProRule" id="PRU00175"/>
    </source>
</evidence>
<dbReference type="AlphaFoldDB" id="A0A0A1XLS8"/>
<protein>
    <submittedName>
        <fullName evidence="7">E3 ubiquitin ligase RNF4</fullName>
    </submittedName>
</protein>
<dbReference type="GO" id="GO:0008270">
    <property type="term" value="F:zinc ion binding"/>
    <property type="evidence" value="ECO:0007669"/>
    <property type="project" value="UniProtKB-KW"/>
</dbReference>
<dbReference type="PROSITE" id="PS50089">
    <property type="entry name" value="ZF_RING_2"/>
    <property type="match status" value="1"/>
</dbReference>
<sequence length="365" mass="39948">MSNYTKWLDISPNGGDLDELIQDTSLLIASVNNMLDQTQSTPHGTTTSLGRRSYNSSDSSGILGGAHSNSSSPKSPKTPRLSLPARATVPTPSSREIDREVNRIDRFCEMLEHNLRTVASEQDQLIGRRLGAMSPTSPRRGPLISARGRRTNRVRAPTPDEVIDLSDSMYFPPLPPPAHLLNVSDDVILVTPNDEEVVDLCTPNFRRNNARSRNSINSRRPANATEDNITRRRLTASRRLGSISGDRASTRRSISSTSLQNGGSSSGSSISKTTSTTNIGCYADKTKENALSPGAQAENSNTVESERIPCMCAVCMESYVNNQPTSTKCGHVFCAKCIREALRLTRKCPMCNTKITPSMLFRIYI</sequence>
<name>A0A0A1XLS8_ZEUCU</name>
<evidence type="ECO:0000313" key="7">
    <source>
        <dbReference type="EMBL" id="JAD11966.1"/>
    </source>
</evidence>
<feature type="compositionally biased region" description="Low complexity" evidence="5">
    <location>
        <begin position="68"/>
        <end position="84"/>
    </location>
</feature>
<dbReference type="Gene3D" id="3.30.40.10">
    <property type="entry name" value="Zinc/RING finger domain, C3HC4 (zinc finger)"/>
    <property type="match status" value="1"/>
</dbReference>
<keyword evidence="3" id="KW-0862">Zinc</keyword>
<feature type="region of interest" description="Disordered" evidence="5">
    <location>
        <begin position="207"/>
        <end position="273"/>
    </location>
</feature>
<dbReference type="InterPro" id="IPR013083">
    <property type="entry name" value="Znf_RING/FYVE/PHD"/>
</dbReference>
<dbReference type="InterPro" id="IPR001841">
    <property type="entry name" value="Znf_RING"/>
</dbReference>
<evidence type="ECO:0000256" key="3">
    <source>
        <dbReference type="ARBA" id="ARBA00022833"/>
    </source>
</evidence>
<keyword evidence="7" id="KW-0436">Ligase</keyword>
<reference evidence="7" key="1">
    <citation type="submission" date="2014-11" db="EMBL/GenBank/DDBJ databases">
        <authorList>
            <person name="Geib S."/>
        </authorList>
    </citation>
    <scope>NUCLEOTIDE SEQUENCE</scope>
</reference>
<evidence type="ECO:0000256" key="2">
    <source>
        <dbReference type="ARBA" id="ARBA00022771"/>
    </source>
</evidence>
<dbReference type="PROSITE" id="PS00518">
    <property type="entry name" value="ZF_RING_1"/>
    <property type="match status" value="1"/>
</dbReference>
<dbReference type="PANTHER" id="PTHR23041:SF78">
    <property type="entry name" value="E3 UBIQUITIN-PROTEIN LIGASE RNF4"/>
    <property type="match status" value="1"/>
</dbReference>
<feature type="compositionally biased region" description="Low complexity" evidence="5">
    <location>
        <begin position="251"/>
        <end position="273"/>
    </location>
</feature>
<organism evidence="7">
    <name type="scientific">Zeugodacus cucurbitae</name>
    <name type="common">Melon fruit fly</name>
    <name type="synonym">Bactrocera cucurbitae</name>
    <dbReference type="NCBI Taxonomy" id="28588"/>
    <lineage>
        <taxon>Eukaryota</taxon>
        <taxon>Metazoa</taxon>
        <taxon>Ecdysozoa</taxon>
        <taxon>Arthropoda</taxon>
        <taxon>Hexapoda</taxon>
        <taxon>Insecta</taxon>
        <taxon>Pterygota</taxon>
        <taxon>Neoptera</taxon>
        <taxon>Endopterygota</taxon>
        <taxon>Diptera</taxon>
        <taxon>Brachycera</taxon>
        <taxon>Muscomorpha</taxon>
        <taxon>Tephritoidea</taxon>
        <taxon>Tephritidae</taxon>
        <taxon>Zeugodacus</taxon>
        <taxon>Zeugodacus</taxon>
    </lineage>
</organism>
<accession>A0A0A1XLS8</accession>
<gene>
    <name evidence="7" type="primary">Rnf4_0</name>
    <name evidence="7" type="ORF">g.56518</name>
</gene>
<keyword evidence="1" id="KW-0479">Metal-binding</keyword>
<feature type="compositionally biased region" description="Polar residues" evidence="5">
    <location>
        <begin position="37"/>
        <end position="60"/>
    </location>
</feature>
<reference evidence="7" key="2">
    <citation type="journal article" date="2015" name="Gigascience">
        <title>Reconstructing a comprehensive transcriptome assembly of a white-pupal translocated strain of the pest fruit fly Bactrocera cucurbitae.</title>
        <authorList>
            <person name="Sim S.B."/>
            <person name="Calla B."/>
            <person name="Hall B."/>
            <person name="DeRego T."/>
            <person name="Geib S.M."/>
        </authorList>
    </citation>
    <scope>NUCLEOTIDE SEQUENCE</scope>
</reference>
<evidence type="ECO:0000259" key="6">
    <source>
        <dbReference type="PROSITE" id="PS50089"/>
    </source>
</evidence>